<reference evidence="1" key="1">
    <citation type="submission" date="2015-11" db="EMBL/GenBank/DDBJ databases">
        <title>De novo transcriptome assembly of four potential Pierce s Disease insect vectors from Arizona vineyards.</title>
        <authorList>
            <person name="Tassone E.E."/>
        </authorList>
    </citation>
    <scope>NUCLEOTIDE SEQUENCE</scope>
</reference>
<feature type="non-terminal residue" evidence="1">
    <location>
        <position position="1"/>
    </location>
</feature>
<dbReference type="EMBL" id="GEBQ01003413">
    <property type="protein sequence ID" value="JAT36564.1"/>
    <property type="molecule type" value="Transcribed_RNA"/>
</dbReference>
<dbReference type="AlphaFoldDB" id="A0A1B6MKX5"/>
<accession>A0A1B6MKX5</accession>
<gene>
    <name evidence="1" type="ORF">g.196</name>
</gene>
<feature type="non-terminal residue" evidence="1">
    <location>
        <position position="162"/>
    </location>
</feature>
<evidence type="ECO:0000313" key="1">
    <source>
        <dbReference type="EMBL" id="JAT36564.1"/>
    </source>
</evidence>
<sequence>AIDKYDTEPQAFEANITFLDNLRTSTLDPISNPESAEPQTTTDMVDYQQEIPQLDILEATHMSVTEMSQLISLQCIDIQLDTESQPNNITGMNKTGVMEITDMKEFESSKAIDKSDNKSQSVEAVITDFENQDTSLIESTSIPDSIKSQIRTENIDSMRIIP</sequence>
<protein>
    <submittedName>
        <fullName evidence="1">Uncharacterized protein</fullName>
    </submittedName>
</protein>
<name>A0A1B6MKX5_9HEMI</name>
<proteinExistence type="predicted"/>
<organism evidence="1">
    <name type="scientific">Graphocephala atropunctata</name>
    <dbReference type="NCBI Taxonomy" id="36148"/>
    <lineage>
        <taxon>Eukaryota</taxon>
        <taxon>Metazoa</taxon>
        <taxon>Ecdysozoa</taxon>
        <taxon>Arthropoda</taxon>
        <taxon>Hexapoda</taxon>
        <taxon>Insecta</taxon>
        <taxon>Pterygota</taxon>
        <taxon>Neoptera</taxon>
        <taxon>Paraneoptera</taxon>
        <taxon>Hemiptera</taxon>
        <taxon>Auchenorrhyncha</taxon>
        <taxon>Membracoidea</taxon>
        <taxon>Cicadellidae</taxon>
        <taxon>Cicadellinae</taxon>
        <taxon>Cicadellini</taxon>
        <taxon>Graphocephala</taxon>
    </lineage>
</organism>